<evidence type="ECO:0000313" key="1">
    <source>
        <dbReference type="EMBL" id="GEL91329.1"/>
    </source>
</evidence>
<name>A0A511J0Z4_9ENTE</name>
<organism evidence="1 2">
    <name type="scientific">Enterococcus villorum</name>
    <dbReference type="NCBI Taxonomy" id="112904"/>
    <lineage>
        <taxon>Bacteria</taxon>
        <taxon>Bacillati</taxon>
        <taxon>Bacillota</taxon>
        <taxon>Bacilli</taxon>
        <taxon>Lactobacillales</taxon>
        <taxon>Enterococcaceae</taxon>
        <taxon>Enterococcus</taxon>
    </lineage>
</organism>
<comment type="caution">
    <text evidence="1">The sequence shown here is derived from an EMBL/GenBank/DDBJ whole genome shotgun (WGS) entry which is preliminary data.</text>
</comment>
<gene>
    <name evidence="1" type="ORF">EVI01_06660</name>
</gene>
<reference evidence="1 2" key="1">
    <citation type="submission" date="2019-07" db="EMBL/GenBank/DDBJ databases">
        <title>Whole genome shotgun sequence of Enterococcus villorum NBRC 100699.</title>
        <authorList>
            <person name="Hosoyama A."/>
            <person name="Uohara A."/>
            <person name="Ohji S."/>
            <person name="Ichikawa N."/>
        </authorList>
    </citation>
    <scope>NUCLEOTIDE SEQUENCE [LARGE SCALE GENOMIC DNA]</scope>
    <source>
        <strain evidence="1 2">NBRC 100699</strain>
    </source>
</reference>
<proteinExistence type="predicted"/>
<accession>A0A511J0Z4</accession>
<protein>
    <submittedName>
        <fullName evidence="1">Uncharacterized protein</fullName>
    </submittedName>
</protein>
<dbReference type="AlphaFoldDB" id="A0A511J0Z4"/>
<dbReference type="Proteomes" id="UP000321830">
    <property type="component" value="Unassembled WGS sequence"/>
</dbReference>
<sequence>MVTYFLGNTIGIGELFFEFNLYIWYGYLEKFLLKGQYFLTKSRILIEYWQSHCKNISMIREKAWGES</sequence>
<dbReference type="EMBL" id="BJWF01000004">
    <property type="protein sequence ID" value="GEL91329.1"/>
    <property type="molecule type" value="Genomic_DNA"/>
</dbReference>
<evidence type="ECO:0000313" key="2">
    <source>
        <dbReference type="Proteomes" id="UP000321830"/>
    </source>
</evidence>